<evidence type="ECO:0000256" key="1">
    <source>
        <dbReference type="ARBA" id="ARBA00004514"/>
    </source>
</evidence>
<evidence type="ECO:0000313" key="8">
    <source>
        <dbReference type="Proteomes" id="UP000268093"/>
    </source>
</evidence>
<feature type="compositionally biased region" description="Low complexity" evidence="6">
    <location>
        <begin position="173"/>
        <end position="183"/>
    </location>
</feature>
<comment type="subunit">
    <text evidence="5">Component of the translation initiation factor 2B (eIF2B) complex which is a heterodecamer of two sets of five different subunits: alpha, beta, gamma, delta and epsilon. Subunits alpha, beta and delta comprise a regulatory subcomplex and subunits epsilon and gamma comprise a catalytic subcomplex. Within the complex, the hexameric regulatory complex resides at the center, with the two heterodimeric catalytic subcomplexes bound on opposite sides.</text>
</comment>
<accession>A0A433D2F5</accession>
<feature type="compositionally biased region" description="Basic and acidic residues" evidence="6">
    <location>
        <begin position="208"/>
        <end position="237"/>
    </location>
</feature>
<feature type="compositionally biased region" description="Low complexity" evidence="6">
    <location>
        <begin position="266"/>
        <end position="279"/>
    </location>
</feature>
<keyword evidence="2" id="KW-0963">Cytoplasm</keyword>
<name>A0A433D2F5_9FUNG</name>
<feature type="compositionally biased region" description="Low complexity" evidence="6">
    <location>
        <begin position="103"/>
        <end position="115"/>
    </location>
</feature>
<dbReference type="GO" id="GO:0005829">
    <property type="term" value="C:cytosol"/>
    <property type="evidence" value="ECO:0007669"/>
    <property type="project" value="UniProtKB-SubCell"/>
</dbReference>
<evidence type="ECO:0000256" key="6">
    <source>
        <dbReference type="SAM" id="MobiDB-lite"/>
    </source>
</evidence>
<keyword evidence="3" id="KW-0396">Initiation factor</keyword>
<evidence type="ECO:0000256" key="4">
    <source>
        <dbReference type="ARBA" id="ARBA00022917"/>
    </source>
</evidence>
<keyword evidence="8" id="KW-1185">Reference proteome</keyword>
<proteinExistence type="predicted"/>
<feature type="region of interest" description="Disordered" evidence="6">
    <location>
        <begin position="1"/>
        <end position="24"/>
    </location>
</feature>
<dbReference type="PANTHER" id="PTHR10233:SF14">
    <property type="entry name" value="TRANSLATION INITIATION FACTOR EIF-2B SUBUNIT DELTA"/>
    <property type="match status" value="1"/>
</dbReference>
<dbReference type="PANTHER" id="PTHR10233">
    <property type="entry name" value="TRANSLATION INITIATION FACTOR EIF-2B"/>
    <property type="match status" value="1"/>
</dbReference>
<gene>
    <name evidence="7" type="ORF">BC936DRAFT_148719</name>
</gene>
<reference evidence="7 8" key="1">
    <citation type="journal article" date="2018" name="New Phytol.">
        <title>Phylogenomics of Endogonaceae and evolution of mycorrhizas within Mucoromycota.</title>
        <authorList>
            <person name="Chang Y."/>
            <person name="Desiro A."/>
            <person name="Na H."/>
            <person name="Sandor L."/>
            <person name="Lipzen A."/>
            <person name="Clum A."/>
            <person name="Barry K."/>
            <person name="Grigoriev I.V."/>
            <person name="Martin F.M."/>
            <person name="Stajich J.E."/>
            <person name="Smith M.E."/>
            <person name="Bonito G."/>
            <person name="Spatafora J.W."/>
        </authorList>
    </citation>
    <scope>NUCLEOTIDE SEQUENCE [LARGE SCALE GENOMIC DNA]</scope>
    <source>
        <strain evidence="7 8">GMNB39</strain>
    </source>
</reference>
<dbReference type="Proteomes" id="UP000268093">
    <property type="component" value="Unassembled WGS sequence"/>
</dbReference>
<dbReference type="EMBL" id="RBNI01007922">
    <property type="protein sequence ID" value="RUP45019.1"/>
    <property type="molecule type" value="Genomic_DNA"/>
</dbReference>
<feature type="compositionally biased region" description="Polar residues" evidence="6">
    <location>
        <begin position="64"/>
        <end position="102"/>
    </location>
</feature>
<evidence type="ECO:0000256" key="3">
    <source>
        <dbReference type="ARBA" id="ARBA00022540"/>
    </source>
</evidence>
<comment type="subcellular location">
    <subcellularLocation>
        <location evidence="1">Cytoplasm</location>
        <location evidence="1">Cytosol</location>
    </subcellularLocation>
</comment>
<feature type="compositionally biased region" description="Basic and acidic residues" evidence="6">
    <location>
        <begin position="123"/>
        <end position="149"/>
    </location>
</feature>
<feature type="compositionally biased region" description="Polar residues" evidence="6">
    <location>
        <begin position="1"/>
        <end position="11"/>
    </location>
</feature>
<feature type="compositionally biased region" description="Low complexity" evidence="6">
    <location>
        <begin position="288"/>
        <end position="299"/>
    </location>
</feature>
<organism evidence="7 8">
    <name type="scientific">Jimgerdemannia flammicorona</name>
    <dbReference type="NCBI Taxonomy" id="994334"/>
    <lineage>
        <taxon>Eukaryota</taxon>
        <taxon>Fungi</taxon>
        <taxon>Fungi incertae sedis</taxon>
        <taxon>Mucoromycota</taxon>
        <taxon>Mucoromycotina</taxon>
        <taxon>Endogonomycetes</taxon>
        <taxon>Endogonales</taxon>
        <taxon>Endogonaceae</taxon>
        <taxon>Jimgerdemannia</taxon>
    </lineage>
</organism>
<evidence type="ECO:0000256" key="2">
    <source>
        <dbReference type="ARBA" id="ARBA00022490"/>
    </source>
</evidence>
<dbReference type="AlphaFoldDB" id="A0A433D2F5"/>
<keyword evidence="4" id="KW-0648">Protein biosynthesis</keyword>
<feature type="region of interest" description="Disordered" evidence="6">
    <location>
        <begin position="44"/>
        <end position="327"/>
    </location>
</feature>
<protein>
    <submittedName>
        <fullName evidence="7">Uncharacterized protein</fullName>
    </submittedName>
</protein>
<dbReference type="OrthoDB" id="10254737at2759"/>
<dbReference type="GO" id="GO:0003743">
    <property type="term" value="F:translation initiation factor activity"/>
    <property type="evidence" value="ECO:0007669"/>
    <property type="project" value="UniProtKB-KW"/>
</dbReference>
<comment type="caution">
    <text evidence="7">The sequence shown here is derived from an EMBL/GenBank/DDBJ whole genome shotgun (WGS) entry which is preliminary data.</text>
</comment>
<evidence type="ECO:0000313" key="7">
    <source>
        <dbReference type="EMBL" id="RUP45019.1"/>
    </source>
</evidence>
<sequence length="381" mass="40405">MSTEESTNSPSVPKKKVVGFVPQSDGTESAVGWLLRNLSPKQMNELLARDGRDTAPLNDDGSHSSEPGSQTHMTTSEKPSVSSISQSPRKSHNNSLSPTVAGSNNPIPTSSSPNSFQTTMHASYEEKWLLDDGRGGRTSKRSAEERLGSPRESAQPSPNAKPSSKNKGKQKQQEQQQASSPKGISNENKPASSGPAAADASRFSPADADNHAGRKSNKELKAERRAIQNQQRAEKAARVASGQPVSAEKAARVTSQPPSAKKAVEATPPSSASAKPTKPILGGQDPQASSVAVSSTTSAPDAIDATALEKQQKKKQVPWLSHLDSPKRPSMAAAAVRDLHPAMYTLGLQVGEYKIAGSNARCVAMLSTFSKLSTHRRLIEH</sequence>
<evidence type="ECO:0000256" key="5">
    <source>
        <dbReference type="ARBA" id="ARBA00046432"/>
    </source>
</evidence>
<feature type="compositionally biased region" description="Low complexity" evidence="6">
    <location>
        <begin position="190"/>
        <end position="201"/>
    </location>
</feature>